<accession>A0A8H4VDB3</accession>
<dbReference type="GO" id="GO:0000340">
    <property type="term" value="F:RNA 7-methylguanosine cap binding"/>
    <property type="evidence" value="ECO:0007669"/>
    <property type="project" value="TreeGrafter"/>
</dbReference>
<dbReference type="GO" id="GO:0000932">
    <property type="term" value="C:P-body"/>
    <property type="evidence" value="ECO:0007669"/>
    <property type="project" value="TreeGrafter"/>
</dbReference>
<comment type="caution">
    <text evidence="2">The sequence shown here is derived from an EMBL/GenBank/DDBJ whole genome shotgun (WGS) entry which is preliminary data.</text>
</comment>
<dbReference type="SUPFAM" id="SSF102860">
    <property type="entry name" value="mRNA decapping enzyme DcpS N-terminal domain"/>
    <property type="match status" value="1"/>
</dbReference>
<dbReference type="InterPro" id="IPR011145">
    <property type="entry name" value="Scavenger_mRNA_decap_enz_N"/>
</dbReference>
<dbReference type="SUPFAM" id="SSF54197">
    <property type="entry name" value="HIT-like"/>
    <property type="match status" value="1"/>
</dbReference>
<dbReference type="Gene3D" id="3.30.428.10">
    <property type="entry name" value="HIT-like"/>
    <property type="match status" value="1"/>
</dbReference>
<name>A0A8H4VDB3_9HYPO</name>
<evidence type="ECO:0000313" key="2">
    <source>
        <dbReference type="EMBL" id="KAF4587437.1"/>
    </source>
</evidence>
<comment type="similarity">
    <text evidence="1">Belongs to the HIT family.</text>
</comment>
<dbReference type="InterPro" id="IPR008594">
    <property type="entry name" value="DcpS/DCS2"/>
</dbReference>
<evidence type="ECO:0000313" key="3">
    <source>
        <dbReference type="Proteomes" id="UP000562929"/>
    </source>
</evidence>
<dbReference type="AlphaFoldDB" id="A0A8H4VDB3"/>
<keyword evidence="3" id="KW-1185">Reference proteome</keyword>
<dbReference type="GO" id="GO:0000290">
    <property type="term" value="P:deadenylation-dependent decapping of nuclear-transcribed mRNA"/>
    <property type="evidence" value="ECO:0007669"/>
    <property type="project" value="InterPro"/>
</dbReference>
<dbReference type="PANTHER" id="PTHR12978:SF0">
    <property type="entry name" value="M7GPPPX DIPHOSPHATASE"/>
    <property type="match status" value="1"/>
</dbReference>
<dbReference type="Proteomes" id="UP000562929">
    <property type="component" value="Unassembled WGS sequence"/>
</dbReference>
<dbReference type="GO" id="GO:0016787">
    <property type="term" value="F:hydrolase activity"/>
    <property type="evidence" value="ECO:0007669"/>
    <property type="project" value="InterPro"/>
</dbReference>
<dbReference type="InterPro" id="IPR036265">
    <property type="entry name" value="HIT-like_sf"/>
</dbReference>
<dbReference type="EMBL" id="JAACLJ010000004">
    <property type="protein sequence ID" value="KAF4587437.1"/>
    <property type="molecule type" value="Genomic_DNA"/>
</dbReference>
<sequence length="231" mass="26356">MASAATRFKLTSVLNQDQSGRRVSLAGEVDGSDAVLVVERAPFSDEGSGWRDWRRGWGGLITPCTKSHVDKYTKQPIRSVTETPELYRKVIRPLMQRAREGGRLNWVYNILDGRSEVKDVIYRTPPYHDKDKAFVLLPDLNWDRATVEALHLLALVERRDLWSLRDLRKGHVAWLEDMRASLVAATVSKYPALEAHQLKLYLHYQPTYYHLHIHIVHVALEAGASQAGHGR</sequence>
<dbReference type="PANTHER" id="PTHR12978">
    <property type="entry name" value="HISTIDINE TRIAD HIT PROTEIN MEMBER"/>
    <property type="match status" value="1"/>
</dbReference>
<proteinExistence type="inferred from homology"/>
<protein>
    <submittedName>
        <fullName evidence="2">Scavenger mRNA decapping enzyme</fullName>
    </submittedName>
</protein>
<dbReference type="Gene3D" id="3.30.200.40">
    <property type="entry name" value="Scavenger mRNA decapping enzyme, N-terminal domain"/>
    <property type="match status" value="1"/>
</dbReference>
<dbReference type="Pfam" id="PF05652">
    <property type="entry name" value="DcpS"/>
    <property type="match status" value="1"/>
</dbReference>
<dbReference type="GO" id="GO:0005634">
    <property type="term" value="C:nucleus"/>
    <property type="evidence" value="ECO:0007669"/>
    <property type="project" value="TreeGrafter"/>
</dbReference>
<organism evidence="2 3">
    <name type="scientific">Ophiocordyceps camponoti-floridani</name>
    <dbReference type="NCBI Taxonomy" id="2030778"/>
    <lineage>
        <taxon>Eukaryota</taxon>
        <taxon>Fungi</taxon>
        <taxon>Dikarya</taxon>
        <taxon>Ascomycota</taxon>
        <taxon>Pezizomycotina</taxon>
        <taxon>Sordariomycetes</taxon>
        <taxon>Hypocreomycetidae</taxon>
        <taxon>Hypocreales</taxon>
        <taxon>Ophiocordycipitaceae</taxon>
        <taxon>Ophiocordyceps</taxon>
    </lineage>
</organism>
<reference evidence="2 3" key="1">
    <citation type="journal article" date="2020" name="G3 (Bethesda)">
        <title>Genetic Underpinnings of Host Manipulation by Ophiocordyceps as Revealed by Comparative Transcriptomics.</title>
        <authorList>
            <person name="Will I."/>
            <person name="Das B."/>
            <person name="Trinh T."/>
            <person name="Brachmann A."/>
            <person name="Ohm R.A."/>
            <person name="de Bekker C."/>
        </authorList>
    </citation>
    <scope>NUCLEOTIDE SEQUENCE [LARGE SCALE GENOMIC DNA]</scope>
    <source>
        <strain evidence="2 3">EC05</strain>
    </source>
</reference>
<dbReference type="Pfam" id="PF11969">
    <property type="entry name" value="DcpS_C"/>
    <property type="match status" value="1"/>
</dbReference>
<evidence type="ECO:0000256" key="1">
    <source>
        <dbReference type="ARBA" id="ARBA00010208"/>
    </source>
</evidence>
<gene>
    <name evidence="2" type="ORF">GQ602_004130</name>
</gene>
<dbReference type="OrthoDB" id="10264956at2759"/>